<proteinExistence type="predicted"/>
<sequence length="154" mass="16739">MEWILVLMLLVQPTAPWANTYEETARAIAHVVAEEEPLFDGPDGRAQTAATLVSLAFFESRFDQRAQGDAGHSTGLFQSWGGGAALFDPTRATRAALAAMRESLHRCRHRPSAERLASYASGSCDRGRAASRVRMALAARLLRLAPPPPEPPML</sequence>
<evidence type="ECO:0008006" key="3">
    <source>
        <dbReference type="Google" id="ProtNLM"/>
    </source>
</evidence>
<dbReference type="Proteomes" id="UP001379533">
    <property type="component" value="Chromosome"/>
</dbReference>
<gene>
    <name evidence="1" type="ORF">LZC95_19605</name>
</gene>
<dbReference type="SUPFAM" id="SSF53955">
    <property type="entry name" value="Lysozyme-like"/>
    <property type="match status" value="1"/>
</dbReference>
<evidence type="ECO:0000313" key="1">
    <source>
        <dbReference type="EMBL" id="WXA99014.1"/>
    </source>
</evidence>
<protein>
    <recommendedName>
        <fullName evidence="3">Transglycosylase SLT domain-containing protein</fullName>
    </recommendedName>
</protein>
<evidence type="ECO:0000313" key="2">
    <source>
        <dbReference type="Proteomes" id="UP001379533"/>
    </source>
</evidence>
<keyword evidence="2" id="KW-1185">Reference proteome</keyword>
<organism evidence="1 2">
    <name type="scientific">Pendulispora brunnea</name>
    <dbReference type="NCBI Taxonomy" id="2905690"/>
    <lineage>
        <taxon>Bacteria</taxon>
        <taxon>Pseudomonadati</taxon>
        <taxon>Myxococcota</taxon>
        <taxon>Myxococcia</taxon>
        <taxon>Myxococcales</taxon>
        <taxon>Sorangiineae</taxon>
        <taxon>Pendulisporaceae</taxon>
        <taxon>Pendulispora</taxon>
    </lineage>
</organism>
<dbReference type="InterPro" id="IPR023346">
    <property type="entry name" value="Lysozyme-like_dom_sf"/>
</dbReference>
<name>A0ABZ2KKE6_9BACT</name>
<accession>A0ABZ2KKE6</accession>
<reference evidence="1 2" key="1">
    <citation type="submission" date="2021-12" db="EMBL/GenBank/DDBJ databases">
        <title>Discovery of the Pendulisporaceae a myxobacterial family with distinct sporulation behavior and unique specialized metabolism.</title>
        <authorList>
            <person name="Garcia R."/>
            <person name="Popoff A."/>
            <person name="Bader C.D."/>
            <person name="Loehr J."/>
            <person name="Walesch S."/>
            <person name="Walt C."/>
            <person name="Boldt J."/>
            <person name="Bunk B."/>
            <person name="Haeckl F.J.F.P.J."/>
            <person name="Gunesch A.P."/>
            <person name="Birkelbach J."/>
            <person name="Nuebel U."/>
            <person name="Pietschmann T."/>
            <person name="Bach T."/>
            <person name="Mueller R."/>
        </authorList>
    </citation>
    <scope>NUCLEOTIDE SEQUENCE [LARGE SCALE GENOMIC DNA]</scope>
    <source>
        <strain evidence="1 2">MSr12523</strain>
    </source>
</reference>
<dbReference type="RefSeq" id="WP_394849644.1">
    <property type="nucleotide sequence ID" value="NZ_CP089982.1"/>
</dbReference>
<dbReference type="EMBL" id="CP089982">
    <property type="protein sequence ID" value="WXA99014.1"/>
    <property type="molecule type" value="Genomic_DNA"/>
</dbReference>